<dbReference type="EMBL" id="VIGC01000078">
    <property type="protein sequence ID" value="TQE92915.1"/>
    <property type="molecule type" value="Genomic_DNA"/>
</dbReference>
<dbReference type="PANTHER" id="PTHR35604:SF2">
    <property type="entry name" value="TRANSPOSASE INSH FOR INSERTION SEQUENCE ELEMENT IS5A-RELATED"/>
    <property type="match status" value="1"/>
</dbReference>
<evidence type="ECO:0000259" key="1">
    <source>
        <dbReference type="Pfam" id="PF13751"/>
    </source>
</evidence>
<dbReference type="Pfam" id="PF13751">
    <property type="entry name" value="DDE_Tnp_1_6"/>
    <property type="match status" value="1"/>
</dbReference>
<sequence length="582" mass="65999">MFRKNEQHLQRPLFSTLDELSPALRERLESSWAGVFRREVFQRIDETPFAVLYSSQESRPNVPVNVLLSLEVLKAGFGWTDEELYDHFAFDLQVRYAVGYENLSDGSFSIRTLYGFRQRLARHMQETGENLVEVAFAQVTDEQIQALGVRTTHLRMDSTQVASNIRRYSRMQLLVEVLHRVYRALSEADRESYQALFAPYVQGKSGHFVYTLKPEEYDTHLQAIGQVMAQLLAALASGYGHTPAYALLARVFAEHFVWEEAEQRPKRPEELAATSLQAPDDPEATFRRKQGEPYRGYVTNLTETCHPDNETQLIVKVHTEPNVADDAHMLAQEVPDLVQRTEVETLYTDGGYNSAEVDALLDEHHIRHVQTALRGGKPDPDGLSLVDFHFETGPEGEPVAATCPAGQRFGMESGRVAGRFIGRPDADICQACPLWDRCPVRPRSGRVTPALYLSQRDVRVVRKRQAIAAMAGAGNPRAAVEATIRAVKHPLDRGRLRVRGLFRVACQMIGSAMMVNLRRIHKAQLNRPLAPLWLFLVGLLTCVDRLRRPFTWFKRQMVPFARSEEHFTLPLVDRPFLLSLSG</sequence>
<dbReference type="RefSeq" id="WP_141612632.1">
    <property type="nucleotide sequence ID" value="NZ_VIGC02000076.1"/>
</dbReference>
<proteinExistence type="predicted"/>
<evidence type="ECO:0000313" key="3">
    <source>
        <dbReference type="Proteomes" id="UP000317371"/>
    </source>
</evidence>
<protein>
    <recommendedName>
        <fullName evidence="1">Transposase DDE domain-containing protein</fullName>
    </recommendedName>
</protein>
<accession>A0A540V868</accession>
<name>A0A540V868_9CHLR</name>
<dbReference type="InParanoid" id="A0A540V868"/>
<dbReference type="AlphaFoldDB" id="A0A540V868"/>
<organism evidence="2 3">
    <name type="scientific">Litorilinea aerophila</name>
    <dbReference type="NCBI Taxonomy" id="1204385"/>
    <lineage>
        <taxon>Bacteria</taxon>
        <taxon>Bacillati</taxon>
        <taxon>Chloroflexota</taxon>
        <taxon>Caldilineae</taxon>
        <taxon>Caldilineales</taxon>
        <taxon>Caldilineaceae</taxon>
        <taxon>Litorilinea</taxon>
    </lineage>
</organism>
<evidence type="ECO:0000313" key="2">
    <source>
        <dbReference type="EMBL" id="TQE92915.1"/>
    </source>
</evidence>
<dbReference type="InterPro" id="IPR025668">
    <property type="entry name" value="Tnp_DDE_dom"/>
</dbReference>
<keyword evidence="3" id="KW-1185">Reference proteome</keyword>
<dbReference type="Proteomes" id="UP000317371">
    <property type="component" value="Unassembled WGS sequence"/>
</dbReference>
<reference evidence="2 3" key="1">
    <citation type="submission" date="2019-06" db="EMBL/GenBank/DDBJ databases">
        <title>Genome sequence of Litorilinea aerophila BAA-2444.</title>
        <authorList>
            <person name="Maclea K.S."/>
            <person name="Maurais E.G."/>
            <person name="Iannazzi L.C."/>
        </authorList>
    </citation>
    <scope>NUCLEOTIDE SEQUENCE [LARGE SCALE GENOMIC DNA]</scope>
    <source>
        <strain evidence="2 3">ATCC BAA-2444</strain>
    </source>
</reference>
<comment type="caution">
    <text evidence="2">The sequence shown here is derived from an EMBL/GenBank/DDBJ whole genome shotgun (WGS) entry which is preliminary data.</text>
</comment>
<dbReference type="PANTHER" id="PTHR35604">
    <property type="entry name" value="TRANSPOSASE INSH FOR INSERTION SEQUENCE ELEMENT IS5A-RELATED"/>
    <property type="match status" value="1"/>
</dbReference>
<dbReference type="OrthoDB" id="9774608at2"/>
<gene>
    <name evidence="2" type="ORF">FKZ61_23600</name>
</gene>
<feature type="domain" description="Transposase DDE" evidence="1">
    <location>
        <begin position="402"/>
        <end position="521"/>
    </location>
</feature>